<evidence type="ECO:0000313" key="7">
    <source>
        <dbReference type="Proteomes" id="UP001501391"/>
    </source>
</evidence>
<dbReference type="RefSeq" id="WP_346162736.1">
    <property type="nucleotide sequence ID" value="NZ_BAAAOQ010000008.1"/>
</dbReference>
<proteinExistence type="inferred from homology"/>
<name>A0ABP5N8D0_9ACTN</name>
<dbReference type="Pfam" id="PF02801">
    <property type="entry name" value="Ketoacyl-synt_C"/>
    <property type="match status" value="1"/>
</dbReference>
<evidence type="ECO:0000256" key="2">
    <source>
        <dbReference type="ARBA" id="ARBA00022679"/>
    </source>
</evidence>
<evidence type="ECO:0000256" key="1">
    <source>
        <dbReference type="ARBA" id="ARBA00008467"/>
    </source>
</evidence>
<comment type="similarity">
    <text evidence="1 3">Belongs to the thiolase-like superfamily. Beta-ketoacyl-ACP synthases family.</text>
</comment>
<feature type="region of interest" description="Disordered" evidence="4">
    <location>
        <begin position="260"/>
        <end position="280"/>
    </location>
</feature>
<comment type="caution">
    <text evidence="6">The sequence shown here is derived from an EMBL/GenBank/DDBJ whole genome shotgun (WGS) entry which is preliminary data.</text>
</comment>
<dbReference type="NCBIfam" id="NF005589">
    <property type="entry name" value="PRK07314.1"/>
    <property type="match status" value="1"/>
</dbReference>
<dbReference type="InterPro" id="IPR014031">
    <property type="entry name" value="Ketoacyl_synth_C"/>
</dbReference>
<evidence type="ECO:0000256" key="4">
    <source>
        <dbReference type="SAM" id="MobiDB-lite"/>
    </source>
</evidence>
<evidence type="ECO:0000313" key="6">
    <source>
        <dbReference type="EMBL" id="GAA2195712.1"/>
    </source>
</evidence>
<dbReference type="SUPFAM" id="SSF53901">
    <property type="entry name" value="Thiolase-like"/>
    <property type="match status" value="1"/>
</dbReference>
<evidence type="ECO:0000256" key="3">
    <source>
        <dbReference type="RuleBase" id="RU003694"/>
    </source>
</evidence>
<organism evidence="6 7">
    <name type="scientific">Streptomyces bangladeshensis</name>
    <dbReference type="NCBI Taxonomy" id="295352"/>
    <lineage>
        <taxon>Bacteria</taxon>
        <taxon>Bacillati</taxon>
        <taxon>Actinomycetota</taxon>
        <taxon>Actinomycetes</taxon>
        <taxon>Kitasatosporales</taxon>
        <taxon>Streptomycetaceae</taxon>
        <taxon>Streptomyces</taxon>
    </lineage>
</organism>
<dbReference type="CDD" id="cd00834">
    <property type="entry name" value="KAS_I_II"/>
    <property type="match status" value="1"/>
</dbReference>
<feature type="domain" description="Ketosynthase family 3 (KS3)" evidence="5">
    <location>
        <begin position="3"/>
        <end position="406"/>
    </location>
</feature>
<dbReference type="EMBL" id="BAAAOQ010000008">
    <property type="protein sequence ID" value="GAA2195712.1"/>
    <property type="molecule type" value="Genomic_DNA"/>
</dbReference>
<keyword evidence="2 3" id="KW-0808">Transferase</keyword>
<dbReference type="Proteomes" id="UP001501391">
    <property type="component" value="Unassembled WGS sequence"/>
</dbReference>
<sequence>MRRSRTVVTGIGLATPGGVGAEATWRRLCAGTPTASTDPRLAGLPVDFSCRVPDEELTAALGPGLRWRTDRFIHLALAAAREAVQDAGLAPGEWDADRVGVVIGVGSSSRDTDLPVVQRLTSGEYQKISPTTVPRALPNMAAGEIAADLGAKGPGFGVSTACASGATAIGVGRQLLLGGLCDIALVGGAESGCGPLVGMGFWRLGALSARRHDPAGASRPFDTERDGFVLAEGAGVLVLERAEHARARGATARAVLSGFGATSDAHHPTSPHPDGEGAARAVRAALAEADLTPDDVHHVNAHATSTPLNDRVEAAVLHRIFRRPPPVTATKSILGHSLGAAGAVEAAVCVLSLHHQTVHPTANLDAPEPGIDLDIVTKAPRTCRIDTVLSTSFGFGGQNAVLVLQTP</sequence>
<dbReference type="Pfam" id="PF00109">
    <property type="entry name" value="ketoacyl-synt"/>
    <property type="match status" value="1"/>
</dbReference>
<evidence type="ECO:0000259" key="5">
    <source>
        <dbReference type="PROSITE" id="PS52004"/>
    </source>
</evidence>
<reference evidence="7" key="1">
    <citation type="journal article" date="2019" name="Int. J. Syst. Evol. Microbiol.">
        <title>The Global Catalogue of Microorganisms (GCM) 10K type strain sequencing project: providing services to taxonomists for standard genome sequencing and annotation.</title>
        <authorList>
            <consortium name="The Broad Institute Genomics Platform"/>
            <consortium name="The Broad Institute Genome Sequencing Center for Infectious Disease"/>
            <person name="Wu L."/>
            <person name="Ma J."/>
        </authorList>
    </citation>
    <scope>NUCLEOTIDE SEQUENCE [LARGE SCALE GENOMIC DNA]</scope>
    <source>
        <strain evidence="7">JCM 14924</strain>
    </source>
</reference>
<dbReference type="InterPro" id="IPR016039">
    <property type="entry name" value="Thiolase-like"/>
</dbReference>
<dbReference type="PANTHER" id="PTHR11712">
    <property type="entry name" value="POLYKETIDE SYNTHASE-RELATED"/>
    <property type="match status" value="1"/>
</dbReference>
<dbReference type="InterPro" id="IPR014030">
    <property type="entry name" value="Ketoacyl_synth_N"/>
</dbReference>
<protein>
    <submittedName>
        <fullName evidence="6">Beta-ketoacyl-[acyl-carrier-protein] synthase family protein</fullName>
    </submittedName>
</protein>
<gene>
    <name evidence="6" type="ORF">GCM10009787_26970</name>
</gene>
<accession>A0ABP5N8D0</accession>
<keyword evidence="7" id="KW-1185">Reference proteome</keyword>
<dbReference type="SMART" id="SM00825">
    <property type="entry name" value="PKS_KS"/>
    <property type="match status" value="1"/>
</dbReference>
<dbReference type="InterPro" id="IPR020841">
    <property type="entry name" value="PKS_Beta-ketoAc_synthase_dom"/>
</dbReference>
<dbReference type="PROSITE" id="PS52004">
    <property type="entry name" value="KS3_2"/>
    <property type="match status" value="1"/>
</dbReference>
<dbReference type="PANTHER" id="PTHR11712:SF347">
    <property type="entry name" value="BETA KETOACYL-ACYL CARRIER PROTEIN SYNTHASE"/>
    <property type="match status" value="1"/>
</dbReference>
<dbReference type="Gene3D" id="3.40.47.10">
    <property type="match status" value="2"/>
</dbReference>
<dbReference type="InterPro" id="IPR000794">
    <property type="entry name" value="Beta-ketoacyl_synthase"/>
</dbReference>